<dbReference type="EMBL" id="UINC01004818">
    <property type="protein sequence ID" value="SVA17068.1"/>
    <property type="molecule type" value="Genomic_DNA"/>
</dbReference>
<sequence length="122" mass="14966">MLKRFPVKYIRDYIKKKYKKNDKCFICNLTDTLEFHHLFSVSELFNSWCIKNNIKNITTVEEIKKYREQFELDNLWELSNENALTLCKQHHERLHNIFGQRYANSMVPKVKNWVRIQKEKIQ</sequence>
<dbReference type="AlphaFoldDB" id="A0A381TNF3"/>
<organism evidence="1">
    <name type="scientific">marine metagenome</name>
    <dbReference type="NCBI Taxonomy" id="408172"/>
    <lineage>
        <taxon>unclassified sequences</taxon>
        <taxon>metagenomes</taxon>
        <taxon>ecological metagenomes</taxon>
    </lineage>
</organism>
<accession>A0A381TNF3</accession>
<proteinExistence type="predicted"/>
<evidence type="ECO:0000313" key="1">
    <source>
        <dbReference type="EMBL" id="SVA17068.1"/>
    </source>
</evidence>
<protein>
    <submittedName>
        <fullName evidence="1">Uncharacterized protein</fullName>
    </submittedName>
</protein>
<reference evidence="1" key="1">
    <citation type="submission" date="2018-05" db="EMBL/GenBank/DDBJ databases">
        <authorList>
            <person name="Lanie J.A."/>
            <person name="Ng W.-L."/>
            <person name="Kazmierczak K.M."/>
            <person name="Andrzejewski T.M."/>
            <person name="Davidsen T.M."/>
            <person name="Wayne K.J."/>
            <person name="Tettelin H."/>
            <person name="Glass J.I."/>
            <person name="Rusch D."/>
            <person name="Podicherti R."/>
            <person name="Tsui H.-C.T."/>
            <person name="Winkler M.E."/>
        </authorList>
    </citation>
    <scope>NUCLEOTIDE SEQUENCE</scope>
</reference>
<gene>
    <name evidence="1" type="ORF">METZ01_LOCUS69922</name>
</gene>
<name>A0A381TNF3_9ZZZZ</name>